<keyword evidence="12 16" id="KW-0670">Pyruvate</keyword>
<dbReference type="EMBL" id="JBEUSY010000271">
    <property type="protein sequence ID" value="KAL1238953.1"/>
    <property type="molecule type" value="Genomic_DNA"/>
</dbReference>
<keyword evidence="6" id="KW-0479">Metal-binding</keyword>
<keyword evidence="7" id="KW-0547">Nucleotide-binding</keyword>
<evidence type="ECO:0000256" key="7">
    <source>
        <dbReference type="ARBA" id="ARBA00022741"/>
    </source>
</evidence>
<dbReference type="NCBIfam" id="NF004978">
    <property type="entry name" value="PRK06354.1"/>
    <property type="match status" value="1"/>
</dbReference>
<dbReference type="SUPFAM" id="SSF50800">
    <property type="entry name" value="PK beta-barrel domain-like"/>
    <property type="match status" value="1"/>
</dbReference>
<keyword evidence="8 13" id="KW-0418">Kinase</keyword>
<dbReference type="Proteomes" id="UP001558632">
    <property type="component" value="Unassembled WGS sequence"/>
</dbReference>
<accession>A0ABR3KLP1</accession>
<keyword evidence="10 13" id="KW-0460">Magnesium</keyword>
<feature type="domain" description="Pyruvate kinase C-terminal" evidence="15">
    <location>
        <begin position="569"/>
        <end position="661"/>
    </location>
</feature>
<evidence type="ECO:0000313" key="17">
    <source>
        <dbReference type="Proteomes" id="UP001558632"/>
    </source>
</evidence>
<dbReference type="InterPro" id="IPR018209">
    <property type="entry name" value="Pyrv_Knase_AS"/>
</dbReference>
<dbReference type="NCBIfam" id="NF004491">
    <property type="entry name" value="PRK05826.1"/>
    <property type="match status" value="1"/>
</dbReference>
<evidence type="ECO:0000256" key="12">
    <source>
        <dbReference type="ARBA" id="ARBA00023317"/>
    </source>
</evidence>
<protein>
    <recommendedName>
        <fullName evidence="4 13">Pyruvate kinase</fullName>
        <ecNumber evidence="4 13">2.7.1.40</ecNumber>
    </recommendedName>
</protein>
<dbReference type="Pfam" id="PF02887">
    <property type="entry name" value="PK_C"/>
    <property type="match status" value="1"/>
</dbReference>
<dbReference type="PROSITE" id="PS00110">
    <property type="entry name" value="PYRUVATE_KINASE"/>
    <property type="match status" value="1"/>
</dbReference>
<evidence type="ECO:0000256" key="6">
    <source>
        <dbReference type="ARBA" id="ARBA00022723"/>
    </source>
</evidence>
<dbReference type="GO" id="GO:0016301">
    <property type="term" value="F:kinase activity"/>
    <property type="evidence" value="ECO:0007669"/>
    <property type="project" value="UniProtKB-KW"/>
</dbReference>
<evidence type="ECO:0000256" key="9">
    <source>
        <dbReference type="ARBA" id="ARBA00022840"/>
    </source>
</evidence>
<keyword evidence="9" id="KW-0067">ATP-binding</keyword>
<evidence type="ECO:0000256" key="11">
    <source>
        <dbReference type="ARBA" id="ARBA00023152"/>
    </source>
</evidence>
<feature type="domain" description="Pyruvate kinase barrel" evidence="14">
    <location>
        <begin position="154"/>
        <end position="481"/>
    </location>
</feature>
<dbReference type="SUPFAM" id="SSF52935">
    <property type="entry name" value="PK C-terminal domain-like"/>
    <property type="match status" value="2"/>
</dbReference>
<evidence type="ECO:0000256" key="1">
    <source>
        <dbReference type="ARBA" id="ARBA00001958"/>
    </source>
</evidence>
<keyword evidence="5 13" id="KW-0808">Transferase</keyword>
<evidence type="ECO:0000256" key="10">
    <source>
        <dbReference type="ARBA" id="ARBA00022842"/>
    </source>
</evidence>
<organism evidence="16 17">
    <name type="scientific">Trichinella spiralis</name>
    <name type="common">Trichina worm</name>
    <dbReference type="NCBI Taxonomy" id="6334"/>
    <lineage>
        <taxon>Eukaryota</taxon>
        <taxon>Metazoa</taxon>
        <taxon>Ecdysozoa</taxon>
        <taxon>Nematoda</taxon>
        <taxon>Enoplea</taxon>
        <taxon>Dorylaimia</taxon>
        <taxon>Trichinellida</taxon>
        <taxon>Trichinellidae</taxon>
        <taxon>Trichinella</taxon>
    </lineage>
</organism>
<keyword evidence="17" id="KW-1185">Reference proteome</keyword>
<evidence type="ECO:0000256" key="13">
    <source>
        <dbReference type="RuleBase" id="RU000504"/>
    </source>
</evidence>
<dbReference type="EC" id="2.7.1.40" evidence="4 13"/>
<evidence type="ECO:0000256" key="2">
    <source>
        <dbReference type="ARBA" id="ARBA00004997"/>
    </source>
</evidence>
<dbReference type="InterPro" id="IPR015795">
    <property type="entry name" value="Pyrv_Knase_C"/>
</dbReference>
<dbReference type="Pfam" id="PF00224">
    <property type="entry name" value="PK"/>
    <property type="match status" value="1"/>
</dbReference>
<comment type="similarity">
    <text evidence="3 13">Belongs to the pyruvate kinase family.</text>
</comment>
<sequence length="666" mass="73572">MLFFRNAKHQNAVARRASCLQCRCDQSIYSTTLTKKNLAHVVPVFLVCNRWTGTHKLLTYQLNDHIYFQSISPVGNSKMKSISAESDSSASNVVPGLNPVRIAAKKKMFRRLTLDEERSGSYYRQEQGAAKPYAKTMLEHLCHLNIDDEKIPVRKTGIICTIGPSSRSVDMLVKMIVSGMNIARLNFSHGSHEYHAETIENLHAAVSCFNEPRVVALALDTKGPEIRTGVFESGAETEVDLRRGDEIILTTDEKYQMCCTEKIIYVDYKNIGKVLKKDMRVFIDDGLICLRVREIGADSLTCVVENGGKLGSRKGVNLPGAKVDLPAVSDKDIRDLQFAVKNNVDMVFASFIRNAEGVRVLRKVLGEEGKHIKIVAKIENHEGVTNVDEIIEAADGIMVARGDLGIEIPPEQVFIAQKAIIAKCKVAGKPVICATQMLESMISKPRPTRAESSDIANAVLDGADCVMLSGETAKGQYPLEALQIMHEICRQAEAAHYHNSFFNELLMITPRPTDAAHTIAIAATSAAVSCNAVAIILVTTTGRSAELMSQYRPMCPILAVTRNPIYCRQTATLVSKYRPPCIVLSVVRDWQVAKSLHLHYGILPCMMLEPRDADWPTDVDKRITFGIKAGKERGFIHGGDMLVVVTGWRQGAGFTNTMRVIEASRD</sequence>
<dbReference type="InterPro" id="IPR001697">
    <property type="entry name" value="Pyr_Knase"/>
</dbReference>
<comment type="cofactor">
    <cofactor evidence="1">
        <name>K(+)</name>
        <dbReference type="ChEBI" id="CHEBI:29103"/>
    </cofactor>
</comment>
<evidence type="ECO:0000259" key="15">
    <source>
        <dbReference type="Pfam" id="PF02887"/>
    </source>
</evidence>
<evidence type="ECO:0000256" key="4">
    <source>
        <dbReference type="ARBA" id="ARBA00012142"/>
    </source>
</evidence>
<comment type="catalytic activity">
    <reaction evidence="13">
        <text>pyruvate + ATP = phosphoenolpyruvate + ADP + H(+)</text>
        <dbReference type="Rhea" id="RHEA:18157"/>
        <dbReference type="ChEBI" id="CHEBI:15361"/>
        <dbReference type="ChEBI" id="CHEBI:15378"/>
        <dbReference type="ChEBI" id="CHEBI:30616"/>
        <dbReference type="ChEBI" id="CHEBI:58702"/>
        <dbReference type="ChEBI" id="CHEBI:456216"/>
        <dbReference type="EC" id="2.7.1.40"/>
    </reaction>
</comment>
<dbReference type="InterPro" id="IPR036918">
    <property type="entry name" value="Pyrv_Knase_C_sf"/>
</dbReference>
<evidence type="ECO:0000256" key="3">
    <source>
        <dbReference type="ARBA" id="ARBA00008663"/>
    </source>
</evidence>
<dbReference type="InterPro" id="IPR015813">
    <property type="entry name" value="Pyrv/PenolPyrv_kinase-like_dom"/>
</dbReference>
<dbReference type="InterPro" id="IPR015793">
    <property type="entry name" value="Pyrv_Knase_brl"/>
</dbReference>
<dbReference type="Gene3D" id="3.20.20.60">
    <property type="entry name" value="Phosphoenolpyruvate-binding domains"/>
    <property type="match status" value="1"/>
</dbReference>
<dbReference type="Gene3D" id="2.40.33.10">
    <property type="entry name" value="PK beta-barrel domain-like"/>
    <property type="match status" value="1"/>
</dbReference>
<dbReference type="SUPFAM" id="SSF51621">
    <property type="entry name" value="Phosphoenolpyruvate/pyruvate domain"/>
    <property type="match status" value="1"/>
</dbReference>
<dbReference type="CDD" id="cd00288">
    <property type="entry name" value="Pyruvate_Kinase"/>
    <property type="match status" value="1"/>
</dbReference>
<dbReference type="NCBIfam" id="TIGR01064">
    <property type="entry name" value="pyruv_kin"/>
    <property type="match status" value="1"/>
</dbReference>
<comment type="pathway">
    <text evidence="2 13">Carbohydrate degradation; glycolysis; pyruvate from D-glyceraldehyde 3-phosphate: step 5/5.</text>
</comment>
<dbReference type="InterPro" id="IPR040442">
    <property type="entry name" value="Pyrv_kinase-like_dom_sf"/>
</dbReference>
<keyword evidence="11 13" id="KW-0324">Glycolysis</keyword>
<comment type="caution">
    <text evidence="16">The sequence shown here is derived from an EMBL/GenBank/DDBJ whole genome shotgun (WGS) entry which is preliminary data.</text>
</comment>
<dbReference type="PANTHER" id="PTHR11817">
    <property type="entry name" value="PYRUVATE KINASE"/>
    <property type="match status" value="1"/>
</dbReference>
<dbReference type="InterPro" id="IPR015806">
    <property type="entry name" value="Pyrv_Knase_insert_dom_sf"/>
</dbReference>
<evidence type="ECO:0000256" key="8">
    <source>
        <dbReference type="ARBA" id="ARBA00022777"/>
    </source>
</evidence>
<dbReference type="Gene3D" id="3.40.1380.20">
    <property type="entry name" value="Pyruvate kinase, C-terminal domain"/>
    <property type="match status" value="2"/>
</dbReference>
<evidence type="ECO:0000256" key="5">
    <source>
        <dbReference type="ARBA" id="ARBA00022679"/>
    </source>
</evidence>
<evidence type="ECO:0000313" key="16">
    <source>
        <dbReference type="EMBL" id="KAL1238953.1"/>
    </source>
</evidence>
<dbReference type="PRINTS" id="PR01050">
    <property type="entry name" value="PYRUVTKNASE"/>
</dbReference>
<gene>
    <name evidence="16" type="ORF">TSPI_07230</name>
</gene>
<evidence type="ECO:0000259" key="14">
    <source>
        <dbReference type="Pfam" id="PF00224"/>
    </source>
</evidence>
<name>A0ABR3KLP1_TRISP</name>
<dbReference type="InterPro" id="IPR011037">
    <property type="entry name" value="Pyrv_Knase-like_insert_dom_sf"/>
</dbReference>
<reference evidence="16 17" key="1">
    <citation type="submission" date="2024-07" db="EMBL/GenBank/DDBJ databases">
        <title>Enhanced genomic and transcriptomic resources for Trichinella pseudospiralis and T. spiralis underpin the discovery of pronounced molecular differences between stages and species.</title>
        <authorList>
            <person name="Pasi K.K."/>
            <person name="La Rosa G."/>
            <person name="Gomez-Morales M.A."/>
            <person name="Tosini F."/>
            <person name="Sumanam S."/>
            <person name="Young N.D."/>
            <person name="Chang B.C."/>
            <person name="Robin G.B."/>
        </authorList>
    </citation>
    <scope>NUCLEOTIDE SEQUENCE [LARGE SCALE GENOMIC DNA]</scope>
    <source>
        <strain evidence="16">ISS534</strain>
    </source>
</reference>
<proteinExistence type="inferred from homology"/>